<dbReference type="GO" id="GO:0004467">
    <property type="term" value="F:long-chain fatty acid-CoA ligase activity"/>
    <property type="evidence" value="ECO:0007669"/>
    <property type="project" value="UniProtKB-EC"/>
</dbReference>
<evidence type="ECO:0000313" key="6">
    <source>
        <dbReference type="Proteomes" id="UP000711407"/>
    </source>
</evidence>
<comment type="caution">
    <text evidence="5">The sequence shown here is derived from an EMBL/GenBank/DDBJ whole genome shotgun (WGS) entry which is preliminary data.</text>
</comment>
<dbReference type="InterPro" id="IPR020845">
    <property type="entry name" value="AMP-binding_CS"/>
</dbReference>
<dbReference type="Pfam" id="PF00501">
    <property type="entry name" value="AMP-binding"/>
    <property type="match status" value="1"/>
</dbReference>
<dbReference type="InterPro" id="IPR042099">
    <property type="entry name" value="ANL_N_sf"/>
</dbReference>
<dbReference type="SUPFAM" id="SSF56801">
    <property type="entry name" value="Acetyl-CoA synthetase-like"/>
    <property type="match status" value="1"/>
</dbReference>
<organism evidence="5 6">
    <name type="scientific">Candidatus Amulumruptor caecigallinarius</name>
    <dbReference type="NCBI Taxonomy" id="2109911"/>
    <lineage>
        <taxon>Bacteria</taxon>
        <taxon>Pseudomonadati</taxon>
        <taxon>Bacteroidota</taxon>
        <taxon>Bacteroidia</taxon>
        <taxon>Bacteroidales</taxon>
        <taxon>Muribaculaceae</taxon>
        <taxon>Candidatus Amulumruptor</taxon>
    </lineage>
</organism>
<keyword evidence="1" id="KW-0547">Nucleotide-binding</keyword>
<gene>
    <name evidence="5" type="ORF">K8V47_06290</name>
</gene>
<evidence type="ECO:0000256" key="3">
    <source>
        <dbReference type="ARBA" id="ARBA00024484"/>
    </source>
</evidence>
<sequence length="555" mass="61694">MIKEDLLRIYESSFARHWELPAIADYTGGEAVTYGELARRIAMVHLTFKKLGIRRGDKVAVLGRNSVAWITAYMATVTYGAVVVPVLQDFNPQDAQHIINHSDSVLLYINEQLCEHLDLSQMPRLKAAISLDDANLLTEACTPQKPTRTSSILKGIPHLFERTYPGGFGPADIDYANMPKDALMEINYTSGTTGFSKGVMLTYNNLCGNVVFGIDSQLYAPGDRCLTFLPLAHAYGCAFDMLTPLVAGASVTVLGKTPTPPVLLKAFAQVRPTLILCVPLILEKIYRRSILPKLQKPSVKRMLAIPGVRKIIKRKICNSLVKAFGGEFSQIIVGGAPLNPEVEQFLRDIRFPFTVGYGMTECGPLISYTYWQEFVPASCGRTIPQMQSRIDSPDPENVPGEICVRGENVMAGYYKNPQATNDVLDKDGWLHTGDMGTRTADGTLSIKGRSKAMILSATGQNIYPEEIEAKLNNLPFVSESLVVERGKHLVALVYPDYEAMDRAHLSLSHMQPVMEKVRTELNTLVAPYERIDYIQIHPSEFIKTPKRSIKRFLYS</sequence>
<proteinExistence type="predicted"/>
<dbReference type="GO" id="GO:0016020">
    <property type="term" value="C:membrane"/>
    <property type="evidence" value="ECO:0007669"/>
    <property type="project" value="TreeGrafter"/>
</dbReference>
<dbReference type="AlphaFoldDB" id="A0A4Q0U800"/>
<reference evidence="5" key="2">
    <citation type="submission" date="2021-09" db="EMBL/GenBank/DDBJ databases">
        <authorList>
            <person name="Gilroy R."/>
        </authorList>
    </citation>
    <scope>NUCLEOTIDE SEQUENCE</scope>
    <source>
        <strain evidence="5">4100</strain>
    </source>
</reference>
<accession>A0A4Q0U800</accession>
<evidence type="ECO:0000256" key="1">
    <source>
        <dbReference type="ARBA" id="ARBA00022741"/>
    </source>
</evidence>
<feature type="domain" description="AMP-dependent synthetase/ligase" evidence="4">
    <location>
        <begin position="15"/>
        <end position="414"/>
    </location>
</feature>
<dbReference type="Gene3D" id="3.40.50.12780">
    <property type="entry name" value="N-terminal domain of ligase-like"/>
    <property type="match status" value="1"/>
</dbReference>
<dbReference type="PROSITE" id="PS00455">
    <property type="entry name" value="AMP_BINDING"/>
    <property type="match status" value="1"/>
</dbReference>
<dbReference type="PANTHER" id="PTHR43272:SF33">
    <property type="entry name" value="AMP-BINDING DOMAIN-CONTAINING PROTEIN-RELATED"/>
    <property type="match status" value="1"/>
</dbReference>
<dbReference type="PANTHER" id="PTHR43272">
    <property type="entry name" value="LONG-CHAIN-FATTY-ACID--COA LIGASE"/>
    <property type="match status" value="1"/>
</dbReference>
<dbReference type="EMBL" id="DYXT01000031">
    <property type="protein sequence ID" value="HJE39348.1"/>
    <property type="molecule type" value="Genomic_DNA"/>
</dbReference>
<name>A0A4Q0U800_9BACT</name>
<dbReference type="GO" id="GO:0005524">
    <property type="term" value="F:ATP binding"/>
    <property type="evidence" value="ECO:0007669"/>
    <property type="project" value="UniProtKB-KW"/>
</dbReference>
<dbReference type="Proteomes" id="UP000711407">
    <property type="component" value="Unassembled WGS sequence"/>
</dbReference>
<comment type="catalytic activity">
    <reaction evidence="3">
        <text>a long-chain fatty acid + ATP + CoA = a long-chain fatty acyl-CoA + AMP + diphosphate</text>
        <dbReference type="Rhea" id="RHEA:15421"/>
        <dbReference type="ChEBI" id="CHEBI:30616"/>
        <dbReference type="ChEBI" id="CHEBI:33019"/>
        <dbReference type="ChEBI" id="CHEBI:57287"/>
        <dbReference type="ChEBI" id="CHEBI:57560"/>
        <dbReference type="ChEBI" id="CHEBI:83139"/>
        <dbReference type="ChEBI" id="CHEBI:456215"/>
        <dbReference type="EC" id="6.2.1.3"/>
    </reaction>
    <physiologicalReaction direction="left-to-right" evidence="3">
        <dbReference type="Rhea" id="RHEA:15422"/>
    </physiologicalReaction>
</comment>
<dbReference type="Gene3D" id="3.30.300.30">
    <property type="match status" value="1"/>
</dbReference>
<dbReference type="InterPro" id="IPR000873">
    <property type="entry name" value="AMP-dep_synth/lig_dom"/>
</dbReference>
<evidence type="ECO:0000256" key="2">
    <source>
        <dbReference type="ARBA" id="ARBA00022840"/>
    </source>
</evidence>
<reference evidence="5" key="1">
    <citation type="journal article" date="2021" name="PeerJ">
        <title>Extensive microbial diversity within the chicken gut microbiome revealed by metagenomics and culture.</title>
        <authorList>
            <person name="Gilroy R."/>
            <person name="Ravi A."/>
            <person name="Getino M."/>
            <person name="Pursley I."/>
            <person name="Horton D.L."/>
            <person name="Alikhan N.F."/>
            <person name="Baker D."/>
            <person name="Gharbi K."/>
            <person name="Hall N."/>
            <person name="Watson M."/>
            <person name="Adriaenssens E.M."/>
            <person name="Foster-Nyarko E."/>
            <person name="Jarju S."/>
            <person name="Secka A."/>
            <person name="Antonio M."/>
            <person name="Oren A."/>
            <person name="Chaudhuri R.R."/>
            <person name="La Ragione R."/>
            <person name="Hildebrand F."/>
            <person name="Pallen M.J."/>
        </authorList>
    </citation>
    <scope>NUCLEOTIDE SEQUENCE</scope>
    <source>
        <strain evidence="5">4100</strain>
    </source>
</reference>
<dbReference type="InterPro" id="IPR045851">
    <property type="entry name" value="AMP-bd_C_sf"/>
</dbReference>
<protein>
    <submittedName>
        <fullName evidence="5">AMP-binding protein</fullName>
    </submittedName>
</protein>
<evidence type="ECO:0000313" key="5">
    <source>
        <dbReference type="EMBL" id="HJE39348.1"/>
    </source>
</evidence>
<keyword evidence="2" id="KW-0067">ATP-binding</keyword>
<evidence type="ECO:0000259" key="4">
    <source>
        <dbReference type="Pfam" id="PF00501"/>
    </source>
</evidence>